<keyword evidence="1" id="KW-0812">Transmembrane</keyword>
<dbReference type="Proteomes" id="UP000240322">
    <property type="component" value="Unassembled WGS sequence"/>
</dbReference>
<feature type="non-terminal residue" evidence="2">
    <location>
        <position position="1"/>
    </location>
</feature>
<accession>A0A2R6AKC3</accession>
<dbReference type="EMBL" id="NEXE01000200">
    <property type="protein sequence ID" value="PSN86826.1"/>
    <property type="molecule type" value="Genomic_DNA"/>
</dbReference>
<proteinExistence type="predicted"/>
<dbReference type="AlphaFoldDB" id="A0A2R6AKC3"/>
<feature type="transmembrane region" description="Helical" evidence="1">
    <location>
        <begin position="46"/>
        <end position="64"/>
    </location>
</feature>
<keyword evidence="1" id="KW-1133">Transmembrane helix</keyword>
<evidence type="ECO:0000256" key="1">
    <source>
        <dbReference type="SAM" id="Phobius"/>
    </source>
</evidence>
<gene>
    <name evidence="2" type="ORF">B9Q03_11490</name>
</gene>
<organism evidence="2 3">
    <name type="scientific">Candidatus Marsarchaeota G2 archaeon OSP_D</name>
    <dbReference type="NCBI Taxonomy" id="1978157"/>
    <lineage>
        <taxon>Archaea</taxon>
        <taxon>Candidatus Marsarchaeota</taxon>
        <taxon>Candidatus Marsarchaeota group 2</taxon>
    </lineage>
</organism>
<name>A0A2R6AKC3_9ARCH</name>
<keyword evidence="1" id="KW-0472">Membrane</keyword>
<evidence type="ECO:0000313" key="3">
    <source>
        <dbReference type="Proteomes" id="UP000240322"/>
    </source>
</evidence>
<sequence length="68" mass="7467">FPGASVLLTYVSYAMYAGWIVVAGMIAFYAIEAHRSGHYSERMKRGIIDLIISVIILTFGWAILTGAI</sequence>
<evidence type="ECO:0000313" key="2">
    <source>
        <dbReference type="EMBL" id="PSN86826.1"/>
    </source>
</evidence>
<comment type="caution">
    <text evidence="2">The sequence shown here is derived from an EMBL/GenBank/DDBJ whole genome shotgun (WGS) entry which is preliminary data.</text>
</comment>
<feature type="transmembrane region" description="Helical" evidence="1">
    <location>
        <begin position="13"/>
        <end position="34"/>
    </location>
</feature>
<reference evidence="2 3" key="1">
    <citation type="submission" date="2017-04" db="EMBL/GenBank/DDBJ databases">
        <title>Novel microbial lineages endemic to geothermal iron-oxide mats fill important gaps in the evolutionary history of Archaea.</title>
        <authorList>
            <person name="Jay Z.J."/>
            <person name="Beam J.P."/>
            <person name="Dlakic M."/>
            <person name="Rusch D.B."/>
            <person name="Kozubal M.A."/>
            <person name="Inskeep W.P."/>
        </authorList>
    </citation>
    <scope>NUCLEOTIDE SEQUENCE [LARGE SCALE GENOMIC DNA]</scope>
    <source>
        <strain evidence="2">OSP_D</strain>
    </source>
</reference>
<protein>
    <submittedName>
        <fullName evidence="2">Uncharacterized protein</fullName>
    </submittedName>
</protein>